<protein>
    <recommendedName>
        <fullName evidence="1">Ribonucleases P/MRP subunit Pop8-like domain-containing protein</fullName>
    </recommendedName>
</protein>
<dbReference type="HOGENOM" id="CLU_115053_1_1_1"/>
<evidence type="ECO:0000313" key="2">
    <source>
        <dbReference type="EMBL" id="EME48110.1"/>
    </source>
</evidence>
<dbReference type="InterPro" id="IPR020347">
    <property type="entry name" value="Pop8"/>
</dbReference>
<evidence type="ECO:0000313" key="3">
    <source>
        <dbReference type="Proteomes" id="UP000016933"/>
    </source>
</evidence>
<dbReference type="InterPro" id="IPR049128">
    <property type="entry name" value="Pop8-like_dom"/>
</dbReference>
<dbReference type="GO" id="GO:0004526">
    <property type="term" value="F:ribonuclease P activity"/>
    <property type="evidence" value="ECO:0007669"/>
    <property type="project" value="TreeGrafter"/>
</dbReference>
<dbReference type="AlphaFoldDB" id="N1Q0G7"/>
<dbReference type="STRING" id="675120.N1Q0G7"/>
<sequence>SIREPGWVYLHLQHIPSITSPNSTIDNATVNLHITAALKSFLGLHGAAISFDILKLEGRQVWIRASAEDRAACVAAVGGWISSSGEGWRVRSWSHWNASALGRDSGQEL</sequence>
<dbReference type="GO" id="GO:0000171">
    <property type="term" value="F:ribonuclease MRP activity"/>
    <property type="evidence" value="ECO:0007669"/>
    <property type="project" value="TreeGrafter"/>
</dbReference>
<feature type="non-terminal residue" evidence="2">
    <location>
        <position position="109"/>
    </location>
</feature>
<gene>
    <name evidence="2" type="ORF">DOTSEDRAFT_109837</name>
</gene>
<dbReference type="OMA" id="QVKSYCT"/>
<feature type="non-terminal residue" evidence="2">
    <location>
        <position position="1"/>
    </location>
</feature>
<reference evidence="3" key="1">
    <citation type="journal article" date="2012" name="PLoS Genet.">
        <title>The genomes of the fungal plant pathogens Cladosporium fulvum and Dothistroma septosporum reveal adaptation to different hosts and lifestyles but also signatures of common ancestry.</title>
        <authorList>
            <person name="de Wit P.J.G.M."/>
            <person name="van der Burgt A."/>
            <person name="Oekmen B."/>
            <person name="Stergiopoulos I."/>
            <person name="Abd-Elsalam K.A."/>
            <person name="Aerts A.L."/>
            <person name="Bahkali A.H."/>
            <person name="Beenen H.G."/>
            <person name="Chettri P."/>
            <person name="Cox M.P."/>
            <person name="Datema E."/>
            <person name="de Vries R.P."/>
            <person name="Dhillon B."/>
            <person name="Ganley A.R."/>
            <person name="Griffiths S.A."/>
            <person name="Guo Y."/>
            <person name="Hamelin R.C."/>
            <person name="Henrissat B."/>
            <person name="Kabir M.S."/>
            <person name="Jashni M.K."/>
            <person name="Kema G."/>
            <person name="Klaubauf S."/>
            <person name="Lapidus A."/>
            <person name="Levasseur A."/>
            <person name="Lindquist E."/>
            <person name="Mehrabi R."/>
            <person name="Ohm R.A."/>
            <person name="Owen T.J."/>
            <person name="Salamov A."/>
            <person name="Schwelm A."/>
            <person name="Schijlen E."/>
            <person name="Sun H."/>
            <person name="van den Burg H.A."/>
            <person name="van Ham R.C.H.J."/>
            <person name="Zhang S."/>
            <person name="Goodwin S.B."/>
            <person name="Grigoriev I.V."/>
            <person name="Collemare J."/>
            <person name="Bradshaw R.E."/>
        </authorList>
    </citation>
    <scope>NUCLEOTIDE SEQUENCE [LARGE SCALE GENOMIC DNA]</scope>
    <source>
        <strain evidence="3">NZE10 / CBS 128990</strain>
    </source>
</reference>
<dbReference type="PANTHER" id="PTHR28173">
    <property type="entry name" value="RIBONUCLEASES P/MRP PROTEIN SUBUNIT POP8"/>
    <property type="match status" value="1"/>
</dbReference>
<evidence type="ECO:0000259" key="1">
    <source>
        <dbReference type="Pfam" id="PF20976"/>
    </source>
</evidence>
<dbReference type="EMBL" id="KB446536">
    <property type="protein sequence ID" value="EME48110.1"/>
    <property type="molecule type" value="Genomic_DNA"/>
</dbReference>
<dbReference type="GO" id="GO:0034965">
    <property type="term" value="P:intronic box C/D snoRNA processing"/>
    <property type="evidence" value="ECO:0007669"/>
    <property type="project" value="TreeGrafter"/>
</dbReference>
<dbReference type="GO" id="GO:0000294">
    <property type="term" value="P:nuclear-transcribed mRNA catabolic process, RNase MRP-dependent"/>
    <property type="evidence" value="ECO:0007669"/>
    <property type="project" value="TreeGrafter"/>
</dbReference>
<dbReference type="GO" id="GO:0000172">
    <property type="term" value="C:ribonuclease MRP complex"/>
    <property type="evidence" value="ECO:0007669"/>
    <property type="project" value="InterPro"/>
</dbReference>
<dbReference type="GO" id="GO:0008033">
    <property type="term" value="P:tRNA processing"/>
    <property type="evidence" value="ECO:0007669"/>
    <property type="project" value="InterPro"/>
</dbReference>
<reference evidence="2 3" key="2">
    <citation type="journal article" date="2012" name="PLoS Pathog.">
        <title>Diverse lifestyles and strategies of plant pathogenesis encoded in the genomes of eighteen Dothideomycetes fungi.</title>
        <authorList>
            <person name="Ohm R.A."/>
            <person name="Feau N."/>
            <person name="Henrissat B."/>
            <person name="Schoch C.L."/>
            <person name="Horwitz B.A."/>
            <person name="Barry K.W."/>
            <person name="Condon B.J."/>
            <person name="Copeland A.C."/>
            <person name="Dhillon B."/>
            <person name="Glaser F."/>
            <person name="Hesse C.N."/>
            <person name="Kosti I."/>
            <person name="LaButti K."/>
            <person name="Lindquist E.A."/>
            <person name="Lucas S."/>
            <person name="Salamov A.A."/>
            <person name="Bradshaw R.E."/>
            <person name="Ciuffetti L."/>
            <person name="Hamelin R.C."/>
            <person name="Kema G.H.J."/>
            <person name="Lawrence C."/>
            <person name="Scott J.A."/>
            <person name="Spatafora J.W."/>
            <person name="Turgeon B.G."/>
            <person name="de Wit P.J.G.M."/>
            <person name="Zhong S."/>
            <person name="Goodwin S.B."/>
            <person name="Grigoriev I.V."/>
        </authorList>
    </citation>
    <scope>NUCLEOTIDE SEQUENCE [LARGE SCALE GENOMIC DNA]</scope>
    <source>
        <strain evidence="3">NZE10 / CBS 128990</strain>
    </source>
</reference>
<name>N1Q0G7_DOTSN</name>
<dbReference type="Pfam" id="PF20976">
    <property type="entry name" value="Pop8"/>
    <property type="match status" value="1"/>
</dbReference>
<keyword evidence="3" id="KW-1185">Reference proteome</keyword>
<dbReference type="eggNOG" id="ENOG502SCWV">
    <property type="taxonomic scope" value="Eukaryota"/>
</dbReference>
<dbReference type="Proteomes" id="UP000016933">
    <property type="component" value="Unassembled WGS sequence"/>
</dbReference>
<dbReference type="PANTHER" id="PTHR28173:SF1">
    <property type="entry name" value="RIBONUCLEASES P_MRP PROTEIN SUBUNIT POP8"/>
    <property type="match status" value="1"/>
</dbReference>
<feature type="domain" description="Ribonucleases P/MRP subunit Pop8-like" evidence="1">
    <location>
        <begin position="7"/>
        <end position="80"/>
    </location>
</feature>
<dbReference type="OrthoDB" id="5530243at2759"/>
<organism evidence="2 3">
    <name type="scientific">Dothistroma septosporum (strain NZE10 / CBS 128990)</name>
    <name type="common">Red band needle blight fungus</name>
    <name type="synonym">Mycosphaerella pini</name>
    <dbReference type="NCBI Taxonomy" id="675120"/>
    <lineage>
        <taxon>Eukaryota</taxon>
        <taxon>Fungi</taxon>
        <taxon>Dikarya</taxon>
        <taxon>Ascomycota</taxon>
        <taxon>Pezizomycotina</taxon>
        <taxon>Dothideomycetes</taxon>
        <taxon>Dothideomycetidae</taxon>
        <taxon>Mycosphaerellales</taxon>
        <taxon>Mycosphaerellaceae</taxon>
        <taxon>Dothistroma</taxon>
    </lineage>
</organism>
<dbReference type="GO" id="GO:0005655">
    <property type="term" value="C:nucleolar ribonuclease P complex"/>
    <property type="evidence" value="ECO:0007669"/>
    <property type="project" value="InterPro"/>
</dbReference>
<proteinExistence type="predicted"/>
<accession>N1Q0G7</accession>